<comment type="catalytic activity">
    <reaction evidence="12">
        <text>beta-D-GlcNAc-(1-&gt;4)-Mur2Ac(oyl-L-Ala-D-isoglutaminyl-L-Lys-(N(6)-Gly)-D-Ala-D-Ala)-di-trans,octa-cis-undecaprenyl diphosphate + 2 glycyl-tRNA(Gly) = MurNAc-L-Ala-D-isoglutaminyl-L-Lys-(N(6)-tri-Gly)-D-Ala-D-Ala-diphospho-di-trans,octa-cis-undecaprenyl-GlcNAc + 2 tRNA(Gly) + 2 H(+)</text>
        <dbReference type="Rhea" id="RHEA:30439"/>
        <dbReference type="Rhea" id="RHEA-COMP:9664"/>
        <dbReference type="Rhea" id="RHEA-COMP:9683"/>
        <dbReference type="ChEBI" id="CHEBI:15378"/>
        <dbReference type="ChEBI" id="CHEBI:62234"/>
        <dbReference type="ChEBI" id="CHEBI:62235"/>
        <dbReference type="ChEBI" id="CHEBI:78442"/>
        <dbReference type="ChEBI" id="CHEBI:78522"/>
        <dbReference type="EC" id="2.3.2.17"/>
    </reaction>
</comment>
<keyword evidence="8" id="KW-0012">Acyltransferase</keyword>
<protein>
    <recommendedName>
        <fullName evidence="3">Aminoacyltransferase FemA</fullName>
        <ecNumber evidence="2">2.3.2.17</ecNumber>
    </recommendedName>
    <alternativeName>
        <fullName evidence="11">Factor essential for expression of methicillin resistance A</fullName>
    </alternativeName>
    <alternativeName>
        <fullName evidence="10">N-acetylmuramoyl-L-alanyl-D-glutamyl-L-lysyl-(N6-glycyl)-D-alanyl-D-alanine-diphosphoundecaprenyl-N-acetylglucosamine:glycine glycyltransferase</fullName>
    </alternativeName>
</protein>
<dbReference type="Gene3D" id="1.20.58.90">
    <property type="match status" value="1"/>
</dbReference>
<dbReference type="PANTHER" id="PTHR36174:SF2">
    <property type="entry name" value="AMINOACYLTRANSFERASE FEMA"/>
    <property type="match status" value="1"/>
</dbReference>
<dbReference type="GO" id="GO:0008360">
    <property type="term" value="P:regulation of cell shape"/>
    <property type="evidence" value="ECO:0007669"/>
    <property type="project" value="UniProtKB-KW"/>
</dbReference>
<reference evidence="13 14" key="1">
    <citation type="submission" date="2020-02" db="EMBL/GenBank/DDBJ databases">
        <title>Draft genome sequence of Lactococcus sp. Hs30E4-3.</title>
        <authorList>
            <person name="Noda S."/>
            <person name="Yuki M."/>
            <person name="Ohkuma M."/>
        </authorList>
    </citation>
    <scope>NUCLEOTIDE SEQUENCE [LARGE SCALE GENOMIC DNA]</scope>
    <source>
        <strain evidence="13 14">Hs30E4-3</strain>
    </source>
</reference>
<evidence type="ECO:0000256" key="3">
    <source>
        <dbReference type="ARBA" id="ARBA00016236"/>
    </source>
</evidence>
<dbReference type="EMBL" id="BLLI01000046">
    <property type="protein sequence ID" value="GFH42911.1"/>
    <property type="molecule type" value="Genomic_DNA"/>
</dbReference>
<evidence type="ECO:0000313" key="13">
    <source>
        <dbReference type="EMBL" id="GFH42911.1"/>
    </source>
</evidence>
<evidence type="ECO:0000256" key="11">
    <source>
        <dbReference type="ARBA" id="ARBA00032233"/>
    </source>
</evidence>
<dbReference type="InterPro" id="IPR050644">
    <property type="entry name" value="PG_Glycine_Bridge_Synth"/>
</dbReference>
<evidence type="ECO:0000256" key="4">
    <source>
        <dbReference type="ARBA" id="ARBA00022490"/>
    </source>
</evidence>
<evidence type="ECO:0000256" key="12">
    <source>
        <dbReference type="ARBA" id="ARBA00047483"/>
    </source>
</evidence>
<dbReference type="Gene3D" id="3.40.630.30">
    <property type="match status" value="2"/>
</dbReference>
<sequence>MMENNKHSNAFFSVKGHPFLTRTPKFSKGTGLENQQFLELSSAEFSAFVAKRDAIHFQQTKAFGDLQQSLGRVPLYFAVKNGADILAAILITLVKVRFGYLAEVHGNPYFSQAFSDNEELITGLTAVLKKRGVLKLVIHSNKKVAQYADDWEKTVACNQDLSDFYTQLGFAEGQLNAFEKDFRYNYGKNLSEFETFDQLQQSFSENALRNIKKAQKFGIVIEELGYDELAEFKKVIDEAGERRNFATRDLAYYQSAFKAYGEQVKFVTAKLNFVNYSATIEKESETLLKAMAKLQSQPENDKNLNKLKQFQAQFASLAKRKKEAVALAQEYGDKDVILAAAQFFIMPNEVLYMFSGMYSQFAQFSAPFLIQANMMRYAFEHKIDFYNFLGVNAPDKSDQGVLKFKQNFKGFIWQSSGNYELPINPLLNKMTEFFKTLVG</sequence>
<dbReference type="EC" id="2.3.2.17" evidence="2"/>
<keyword evidence="6" id="KW-0133">Cell shape</keyword>
<dbReference type="SUPFAM" id="SSF55729">
    <property type="entry name" value="Acyl-CoA N-acyltransferases (Nat)"/>
    <property type="match status" value="2"/>
</dbReference>
<name>A0A6A0BF66_9LACT</name>
<dbReference type="AlphaFoldDB" id="A0A6A0BF66"/>
<keyword evidence="9" id="KW-0961">Cell wall biogenesis/degradation</keyword>
<dbReference type="InterPro" id="IPR016181">
    <property type="entry name" value="Acyl_CoA_acyltransferase"/>
</dbReference>
<evidence type="ECO:0000256" key="8">
    <source>
        <dbReference type="ARBA" id="ARBA00023315"/>
    </source>
</evidence>
<dbReference type="GO" id="GO:0071555">
    <property type="term" value="P:cell wall organization"/>
    <property type="evidence" value="ECO:0007669"/>
    <property type="project" value="UniProtKB-KW"/>
</dbReference>
<dbReference type="GO" id="GO:0016755">
    <property type="term" value="F:aminoacyltransferase activity"/>
    <property type="evidence" value="ECO:0007669"/>
    <property type="project" value="InterPro"/>
</dbReference>
<evidence type="ECO:0000256" key="2">
    <source>
        <dbReference type="ARBA" id="ARBA00012466"/>
    </source>
</evidence>
<proteinExistence type="inferred from homology"/>
<dbReference type="PANTHER" id="PTHR36174">
    <property type="entry name" value="LIPID II:GLYCINE GLYCYLTRANSFERASE"/>
    <property type="match status" value="1"/>
</dbReference>
<dbReference type="InterPro" id="IPR003447">
    <property type="entry name" value="FEMABX"/>
</dbReference>
<comment type="similarity">
    <text evidence="1">Belongs to the FemABX family.</text>
</comment>
<comment type="caution">
    <text evidence="13">The sequence shown here is derived from an EMBL/GenBank/DDBJ whole genome shotgun (WGS) entry which is preliminary data.</text>
</comment>
<organism evidence="13 14">
    <name type="scientific">Pseudolactococcus hodotermopsidis</name>
    <dbReference type="NCBI Taxonomy" id="2709157"/>
    <lineage>
        <taxon>Bacteria</taxon>
        <taxon>Bacillati</taxon>
        <taxon>Bacillota</taxon>
        <taxon>Bacilli</taxon>
        <taxon>Lactobacillales</taxon>
        <taxon>Streptococcaceae</taxon>
        <taxon>Pseudolactococcus</taxon>
    </lineage>
</organism>
<dbReference type="PROSITE" id="PS51191">
    <property type="entry name" value="FEMABX"/>
    <property type="match status" value="1"/>
</dbReference>
<evidence type="ECO:0000313" key="14">
    <source>
        <dbReference type="Proteomes" id="UP000480303"/>
    </source>
</evidence>
<evidence type="ECO:0000256" key="7">
    <source>
        <dbReference type="ARBA" id="ARBA00022984"/>
    </source>
</evidence>
<dbReference type="GO" id="GO:0000166">
    <property type="term" value="F:nucleotide binding"/>
    <property type="evidence" value="ECO:0007669"/>
    <property type="project" value="InterPro"/>
</dbReference>
<dbReference type="GO" id="GO:0009252">
    <property type="term" value="P:peptidoglycan biosynthetic process"/>
    <property type="evidence" value="ECO:0007669"/>
    <property type="project" value="UniProtKB-KW"/>
</dbReference>
<dbReference type="SUPFAM" id="SSF46589">
    <property type="entry name" value="tRNA-binding arm"/>
    <property type="match status" value="1"/>
</dbReference>
<dbReference type="RefSeq" id="WP_172209320.1">
    <property type="nucleotide sequence ID" value="NZ_BLLI01000046.1"/>
</dbReference>
<keyword evidence="5" id="KW-0808">Transferase</keyword>
<evidence type="ECO:0000256" key="9">
    <source>
        <dbReference type="ARBA" id="ARBA00023316"/>
    </source>
</evidence>
<evidence type="ECO:0000256" key="10">
    <source>
        <dbReference type="ARBA" id="ARBA00030706"/>
    </source>
</evidence>
<evidence type="ECO:0000256" key="1">
    <source>
        <dbReference type="ARBA" id="ARBA00009943"/>
    </source>
</evidence>
<evidence type="ECO:0000256" key="5">
    <source>
        <dbReference type="ARBA" id="ARBA00022679"/>
    </source>
</evidence>
<gene>
    <name evidence="13" type="ORF">Hs30E_14620</name>
</gene>
<keyword evidence="7" id="KW-0573">Peptidoglycan synthesis</keyword>
<keyword evidence="4" id="KW-0963">Cytoplasm</keyword>
<keyword evidence="14" id="KW-1185">Reference proteome</keyword>
<dbReference type="InterPro" id="IPR010978">
    <property type="entry name" value="tRNA-bd_arm"/>
</dbReference>
<dbReference type="Pfam" id="PF02388">
    <property type="entry name" value="FemAB"/>
    <property type="match status" value="1"/>
</dbReference>
<accession>A0A6A0BF66</accession>
<evidence type="ECO:0000256" key="6">
    <source>
        <dbReference type="ARBA" id="ARBA00022960"/>
    </source>
</evidence>
<dbReference type="Proteomes" id="UP000480303">
    <property type="component" value="Unassembled WGS sequence"/>
</dbReference>